<gene>
    <name evidence="1" type="ORF">SPELUC_LOCUS15460</name>
</gene>
<feature type="non-terminal residue" evidence="1">
    <location>
        <position position="1"/>
    </location>
</feature>
<feature type="non-terminal residue" evidence="1">
    <location>
        <position position="171"/>
    </location>
</feature>
<organism evidence="1 2">
    <name type="scientific">Cetraspora pellucida</name>
    <dbReference type="NCBI Taxonomy" id="1433469"/>
    <lineage>
        <taxon>Eukaryota</taxon>
        <taxon>Fungi</taxon>
        <taxon>Fungi incertae sedis</taxon>
        <taxon>Mucoromycota</taxon>
        <taxon>Glomeromycotina</taxon>
        <taxon>Glomeromycetes</taxon>
        <taxon>Diversisporales</taxon>
        <taxon>Gigasporaceae</taxon>
        <taxon>Cetraspora</taxon>
    </lineage>
</organism>
<comment type="caution">
    <text evidence="1">The sequence shown here is derived from an EMBL/GenBank/DDBJ whole genome shotgun (WGS) entry which is preliminary data.</text>
</comment>
<evidence type="ECO:0000313" key="2">
    <source>
        <dbReference type="Proteomes" id="UP000789366"/>
    </source>
</evidence>
<evidence type="ECO:0000313" key="1">
    <source>
        <dbReference type="EMBL" id="CAG8766054.1"/>
    </source>
</evidence>
<dbReference type="Proteomes" id="UP000789366">
    <property type="component" value="Unassembled WGS sequence"/>
</dbReference>
<reference evidence="1" key="1">
    <citation type="submission" date="2021-06" db="EMBL/GenBank/DDBJ databases">
        <authorList>
            <person name="Kallberg Y."/>
            <person name="Tangrot J."/>
            <person name="Rosling A."/>
        </authorList>
    </citation>
    <scope>NUCLEOTIDE SEQUENCE</scope>
    <source>
        <strain evidence="1">28 12/20/2015</strain>
    </source>
</reference>
<accession>A0ACA9QVK3</accession>
<proteinExistence type="predicted"/>
<sequence>KAKRNMSQNRPKESSTSLETVESLEAPSSQNQKRQGNIQQYMDQQLETQRELNAQYMEMINRRFTQLEQMNLANDENNQIQCLQSNEQRPEQQTEHAESELNSTQGNYPSTPIINNLIMRTPEAQENERGIVKEPLRYKVTTQKFPVVDYTTMEPLTAVQEMGNQKAIETE</sequence>
<name>A0ACA9QVK3_9GLOM</name>
<keyword evidence="2" id="KW-1185">Reference proteome</keyword>
<dbReference type="EMBL" id="CAJVPW010051187">
    <property type="protein sequence ID" value="CAG8766054.1"/>
    <property type="molecule type" value="Genomic_DNA"/>
</dbReference>
<protein>
    <submittedName>
        <fullName evidence="1">16836_t:CDS:1</fullName>
    </submittedName>
</protein>